<feature type="compositionally biased region" description="Low complexity" evidence="1">
    <location>
        <begin position="247"/>
        <end position="261"/>
    </location>
</feature>
<feature type="compositionally biased region" description="Basic and acidic residues" evidence="1">
    <location>
        <begin position="233"/>
        <end position="246"/>
    </location>
</feature>
<dbReference type="Pfam" id="PF01060">
    <property type="entry name" value="TTR-52"/>
    <property type="match status" value="1"/>
</dbReference>
<feature type="compositionally biased region" description="Acidic residues" evidence="1">
    <location>
        <begin position="207"/>
        <end position="216"/>
    </location>
</feature>
<keyword evidence="2" id="KW-0732">Signal</keyword>
<dbReference type="GO" id="GO:0009986">
    <property type="term" value="C:cell surface"/>
    <property type="evidence" value="ECO:0007669"/>
    <property type="project" value="InterPro"/>
</dbReference>
<evidence type="ECO:0000313" key="3">
    <source>
        <dbReference type="Proteomes" id="UP000025227"/>
    </source>
</evidence>
<feature type="compositionally biased region" description="Acidic residues" evidence="1">
    <location>
        <begin position="317"/>
        <end position="326"/>
    </location>
</feature>
<name>A0A7I4YAF8_HAECO</name>
<feature type="compositionally biased region" description="Polar residues" evidence="1">
    <location>
        <begin position="168"/>
        <end position="177"/>
    </location>
</feature>
<organism evidence="3 4">
    <name type="scientific">Haemonchus contortus</name>
    <name type="common">Barber pole worm</name>
    <dbReference type="NCBI Taxonomy" id="6289"/>
    <lineage>
        <taxon>Eukaryota</taxon>
        <taxon>Metazoa</taxon>
        <taxon>Ecdysozoa</taxon>
        <taxon>Nematoda</taxon>
        <taxon>Chromadorea</taxon>
        <taxon>Rhabditida</taxon>
        <taxon>Rhabditina</taxon>
        <taxon>Rhabditomorpha</taxon>
        <taxon>Strongyloidea</taxon>
        <taxon>Trichostrongylidae</taxon>
        <taxon>Haemonchus</taxon>
    </lineage>
</organism>
<feature type="compositionally biased region" description="Low complexity" evidence="1">
    <location>
        <begin position="302"/>
        <end position="316"/>
    </location>
</feature>
<reference evidence="4" key="1">
    <citation type="submission" date="2020-12" db="UniProtKB">
        <authorList>
            <consortium name="WormBaseParasite"/>
        </authorList>
    </citation>
    <scope>IDENTIFICATION</scope>
    <source>
        <strain evidence="4">MHco3</strain>
    </source>
</reference>
<feature type="compositionally biased region" description="Polar residues" evidence="1">
    <location>
        <begin position="223"/>
        <end position="232"/>
    </location>
</feature>
<feature type="compositionally biased region" description="Polar residues" evidence="1">
    <location>
        <begin position="113"/>
        <end position="122"/>
    </location>
</feature>
<dbReference type="Proteomes" id="UP000025227">
    <property type="component" value="Unplaced"/>
</dbReference>
<feature type="compositionally biased region" description="Acidic residues" evidence="1">
    <location>
        <begin position="97"/>
        <end position="106"/>
    </location>
</feature>
<evidence type="ECO:0000256" key="1">
    <source>
        <dbReference type="SAM" id="MobiDB-lite"/>
    </source>
</evidence>
<feature type="region of interest" description="Disordered" evidence="1">
    <location>
        <begin position="40"/>
        <end position="65"/>
    </location>
</feature>
<accession>A0A7I4YAF8</accession>
<feature type="compositionally biased region" description="Low complexity" evidence="1">
    <location>
        <begin position="137"/>
        <end position="151"/>
    </location>
</feature>
<protein>
    <submittedName>
        <fullName evidence="4">Uncharacterized protein</fullName>
    </submittedName>
</protein>
<feature type="chain" id="PRO_5029603707" evidence="2">
    <location>
        <begin position="25"/>
        <end position="460"/>
    </location>
</feature>
<keyword evidence="3" id="KW-1185">Reference proteome</keyword>
<evidence type="ECO:0000313" key="4">
    <source>
        <dbReference type="WBParaSite" id="HCON_00072960-00001"/>
    </source>
</evidence>
<sequence>MNTTVKLLNIIALFSSCARLLVRPEPIFRDVQGFRSRYFDDDDYTEGNEGNGNGEYENKSIHENPGREIIPMVANKGTTTTAEPITNPRLPTTTTNCEDDEEECDNNVEKNETATPATPTKEVSTERPPEIREKNVSKSTSSSTLPTTTTNCEDDEEECDNNVEKNETATPATPTKEVSTERPPEIREKNVSKSTSSSTLPTTTTNCEDDEEECDNNVEKNETATPATPTKEVSTERPPEIREKNVSKSTSSSTLPTTTTNCEDDEEECDNNVEKNETATPATPTKEVSTERPPEIREKNVSKSTSSSTLPTTTTNCEDDEEECDNNVEKNETATPALIACSITHSWSAPELTVTGSLYCKGKPIVHTRVALLDGEYGYNMDDQVTGQEGNFSLRVKTKNEELNRKDWYFHAEPDCGRKAYQIQVNVLKNKCMARGSARIDVESIQPSTGEVIVEEYNLD</sequence>
<feature type="compositionally biased region" description="Basic and acidic residues" evidence="1">
    <location>
        <begin position="123"/>
        <end position="136"/>
    </location>
</feature>
<evidence type="ECO:0000256" key="2">
    <source>
        <dbReference type="SAM" id="SignalP"/>
    </source>
</evidence>
<dbReference type="PROSITE" id="PS51257">
    <property type="entry name" value="PROKAR_LIPOPROTEIN"/>
    <property type="match status" value="1"/>
</dbReference>
<feature type="signal peptide" evidence="2">
    <location>
        <begin position="1"/>
        <end position="24"/>
    </location>
</feature>
<dbReference type="AlphaFoldDB" id="A0A7I4YAF8"/>
<feature type="compositionally biased region" description="Acidic residues" evidence="1">
    <location>
        <begin position="152"/>
        <end position="161"/>
    </location>
</feature>
<feature type="compositionally biased region" description="Acidic residues" evidence="1">
    <location>
        <begin position="262"/>
        <end position="271"/>
    </location>
</feature>
<feature type="compositionally biased region" description="Low complexity" evidence="1">
    <location>
        <begin position="192"/>
        <end position="206"/>
    </location>
</feature>
<feature type="compositionally biased region" description="Basic and acidic residues" evidence="1">
    <location>
        <begin position="56"/>
        <end position="65"/>
    </location>
</feature>
<proteinExistence type="predicted"/>
<feature type="region of interest" description="Disordered" evidence="1">
    <location>
        <begin position="78"/>
        <end position="329"/>
    </location>
</feature>
<feature type="compositionally biased region" description="Basic and acidic residues" evidence="1">
    <location>
        <begin position="178"/>
        <end position="191"/>
    </location>
</feature>
<feature type="compositionally biased region" description="Polar residues" evidence="1">
    <location>
        <begin position="278"/>
        <end position="287"/>
    </location>
</feature>
<feature type="compositionally biased region" description="Basic and acidic residues" evidence="1">
    <location>
        <begin position="288"/>
        <end position="301"/>
    </location>
</feature>
<dbReference type="WBParaSite" id="HCON_00072960-00001">
    <property type="protein sequence ID" value="HCON_00072960-00001"/>
    <property type="gene ID" value="HCON_00072960"/>
</dbReference>
<dbReference type="InterPro" id="IPR001534">
    <property type="entry name" value="Transthyretin-like"/>
</dbReference>